<evidence type="ECO:0000313" key="7">
    <source>
        <dbReference type="EMBL" id="CAD7282882.1"/>
    </source>
</evidence>
<evidence type="ECO:0000256" key="4">
    <source>
        <dbReference type="SAM" id="MobiDB-lite"/>
    </source>
</evidence>
<dbReference type="GO" id="GO:0021556">
    <property type="term" value="P:central nervous system formation"/>
    <property type="evidence" value="ECO:0007669"/>
    <property type="project" value="TreeGrafter"/>
</dbReference>
<feature type="chain" id="PRO_5036210763" description="Spaetzle domain-containing protein" evidence="5">
    <location>
        <begin position="23"/>
        <end position="492"/>
    </location>
</feature>
<dbReference type="InterPro" id="IPR029034">
    <property type="entry name" value="Cystine-knot_cytokine"/>
</dbReference>
<keyword evidence="1 5" id="KW-0732">Signal</keyword>
<keyword evidence="3" id="KW-0325">Glycoprotein</keyword>
<keyword evidence="2" id="KW-1015">Disulfide bond</keyword>
<dbReference type="EMBL" id="OA886493">
    <property type="protein sequence ID" value="CAD7282882.1"/>
    <property type="molecule type" value="Genomic_DNA"/>
</dbReference>
<feature type="compositionally biased region" description="Low complexity" evidence="4">
    <location>
        <begin position="252"/>
        <end position="263"/>
    </location>
</feature>
<dbReference type="EMBL" id="CAJPEX010004456">
    <property type="protein sequence ID" value="CAG0923034.1"/>
    <property type="molecule type" value="Genomic_DNA"/>
</dbReference>
<dbReference type="PANTHER" id="PTHR23199">
    <property type="entry name" value="NEUROTROPHIN 1-RELATED"/>
    <property type="match status" value="1"/>
</dbReference>
<feature type="region of interest" description="Disordered" evidence="4">
    <location>
        <begin position="377"/>
        <end position="445"/>
    </location>
</feature>
<reference evidence="7" key="1">
    <citation type="submission" date="2020-11" db="EMBL/GenBank/DDBJ databases">
        <authorList>
            <person name="Tran Van P."/>
        </authorList>
    </citation>
    <scope>NUCLEOTIDE SEQUENCE</scope>
</reference>
<dbReference type="PANTHER" id="PTHR23199:SF7">
    <property type="entry name" value="RE45222P"/>
    <property type="match status" value="1"/>
</dbReference>
<proteinExistence type="predicted"/>
<feature type="region of interest" description="Disordered" evidence="4">
    <location>
        <begin position="250"/>
        <end position="306"/>
    </location>
</feature>
<feature type="compositionally biased region" description="Basic and acidic residues" evidence="4">
    <location>
        <begin position="267"/>
        <end position="278"/>
    </location>
</feature>
<dbReference type="OrthoDB" id="6342974at2759"/>
<name>A0A7R9GHP7_9CRUS</name>
<keyword evidence="8" id="KW-1185">Reference proteome</keyword>
<protein>
    <recommendedName>
        <fullName evidence="6">Spaetzle domain-containing protein</fullName>
    </recommendedName>
</protein>
<dbReference type="InterPro" id="IPR032104">
    <property type="entry name" value="Spaetzle"/>
</dbReference>
<sequence length="492" mass="55056">MDAIFASAVFVTLAVICQVSHGLMPGAAARGVYTRLSKEDVLARKSLDVDEYPEGYYAFNVAPNKMPPKVRKPPYSKSGRPCPGVFGVPNPQGLDNLCGNLNTGFLPPNPMGQTFEGDLPYPFDLIRNKTLDFFSKALPILKEDETLPKVDIYGQFSKNPNLQYHLRKKRSTDKEVTDAESKPTENDSGSRSSRALCDSDDNNLRKKRSTDEEVTDAESKPTENDSGSRSSRALCDSDDNNFLCKMYKTVTGSSNSKKGGNNKQRSRNGENMRERMDDGDFPPTRGRGQQQQQQESGGDGPSTPCPTTVEYVTPIFARNYQGVWRYIVQIPYEGYFTQTVEVTKCMNRKCNMLEGSCLAAPRWVSLLVSEMFYPETTASGNQQPQPQQQQQLQASASTPQGLLQQQQQQQIQQQPAYAPYKPQGIREGRSESSLATPSDSSMRVKRDANGGVYCDGYDDKGCFQVRMYYDWFLVSGSCKCWKQSFNDYINKK</sequence>
<dbReference type="InterPro" id="IPR052444">
    <property type="entry name" value="Spz/Toll_ligand-like"/>
</dbReference>
<feature type="domain" description="Spaetzle" evidence="6">
    <location>
        <begin position="304"/>
        <end position="354"/>
    </location>
</feature>
<dbReference type="GO" id="GO:0005615">
    <property type="term" value="C:extracellular space"/>
    <property type="evidence" value="ECO:0007669"/>
    <property type="project" value="UniProtKB-ARBA"/>
</dbReference>
<evidence type="ECO:0000256" key="5">
    <source>
        <dbReference type="SAM" id="SignalP"/>
    </source>
</evidence>
<dbReference type="Gene3D" id="2.10.90.10">
    <property type="entry name" value="Cystine-knot cytokines"/>
    <property type="match status" value="1"/>
</dbReference>
<evidence type="ECO:0000313" key="8">
    <source>
        <dbReference type="Proteomes" id="UP000678499"/>
    </source>
</evidence>
<gene>
    <name evidence="7" type="ORF">NMOB1V02_LOCUS10500</name>
</gene>
<accession>A0A7R9GHP7</accession>
<dbReference type="GO" id="GO:0005121">
    <property type="term" value="F:Toll binding"/>
    <property type="evidence" value="ECO:0007669"/>
    <property type="project" value="TreeGrafter"/>
</dbReference>
<feature type="region of interest" description="Disordered" evidence="4">
    <location>
        <begin position="163"/>
        <end position="234"/>
    </location>
</feature>
<dbReference type="SUPFAM" id="SSF57501">
    <property type="entry name" value="Cystine-knot cytokines"/>
    <property type="match status" value="1"/>
</dbReference>
<feature type="compositionally biased region" description="Polar residues" evidence="4">
    <location>
        <begin position="431"/>
        <end position="441"/>
    </location>
</feature>
<feature type="compositionally biased region" description="Polar residues" evidence="4">
    <location>
        <begin position="394"/>
        <end position="403"/>
    </location>
</feature>
<dbReference type="AlphaFoldDB" id="A0A7R9GHP7"/>
<dbReference type="GO" id="GO:0008083">
    <property type="term" value="F:growth factor activity"/>
    <property type="evidence" value="ECO:0007669"/>
    <property type="project" value="TreeGrafter"/>
</dbReference>
<evidence type="ECO:0000256" key="2">
    <source>
        <dbReference type="ARBA" id="ARBA00023157"/>
    </source>
</evidence>
<evidence type="ECO:0000259" key="6">
    <source>
        <dbReference type="Pfam" id="PF16077"/>
    </source>
</evidence>
<feature type="compositionally biased region" description="Low complexity" evidence="4">
    <location>
        <begin position="404"/>
        <end position="414"/>
    </location>
</feature>
<feature type="compositionally biased region" description="Low complexity" evidence="4">
    <location>
        <begin position="382"/>
        <end position="393"/>
    </location>
</feature>
<dbReference type="GO" id="GO:0045087">
    <property type="term" value="P:innate immune response"/>
    <property type="evidence" value="ECO:0007669"/>
    <property type="project" value="TreeGrafter"/>
</dbReference>
<feature type="signal peptide" evidence="5">
    <location>
        <begin position="1"/>
        <end position="22"/>
    </location>
</feature>
<evidence type="ECO:0000256" key="3">
    <source>
        <dbReference type="ARBA" id="ARBA00023180"/>
    </source>
</evidence>
<feature type="compositionally biased region" description="Basic and acidic residues" evidence="4">
    <location>
        <begin position="172"/>
        <end position="185"/>
    </location>
</feature>
<dbReference type="Proteomes" id="UP000678499">
    <property type="component" value="Unassembled WGS sequence"/>
</dbReference>
<dbReference type="Pfam" id="PF16077">
    <property type="entry name" value="Spaetzle"/>
    <property type="match status" value="1"/>
</dbReference>
<evidence type="ECO:0000256" key="1">
    <source>
        <dbReference type="ARBA" id="ARBA00022729"/>
    </source>
</evidence>
<organism evidence="7">
    <name type="scientific">Notodromas monacha</name>
    <dbReference type="NCBI Taxonomy" id="399045"/>
    <lineage>
        <taxon>Eukaryota</taxon>
        <taxon>Metazoa</taxon>
        <taxon>Ecdysozoa</taxon>
        <taxon>Arthropoda</taxon>
        <taxon>Crustacea</taxon>
        <taxon>Oligostraca</taxon>
        <taxon>Ostracoda</taxon>
        <taxon>Podocopa</taxon>
        <taxon>Podocopida</taxon>
        <taxon>Cypridocopina</taxon>
        <taxon>Cypridoidea</taxon>
        <taxon>Cyprididae</taxon>
        <taxon>Notodromas</taxon>
    </lineage>
</organism>